<keyword evidence="4 5" id="KW-0472">Membrane</keyword>
<protein>
    <submittedName>
        <fullName evidence="7">O-antigen ligase</fullName>
    </submittedName>
</protein>
<feature type="transmembrane region" description="Helical" evidence="5">
    <location>
        <begin position="122"/>
        <end position="143"/>
    </location>
</feature>
<keyword evidence="7" id="KW-0436">Ligase</keyword>
<proteinExistence type="predicted"/>
<feature type="transmembrane region" description="Helical" evidence="5">
    <location>
        <begin position="233"/>
        <end position="255"/>
    </location>
</feature>
<comment type="subcellular location">
    <subcellularLocation>
        <location evidence="1">Membrane</location>
        <topology evidence="1">Multi-pass membrane protein</topology>
    </subcellularLocation>
</comment>
<dbReference type="GO" id="GO:0016874">
    <property type="term" value="F:ligase activity"/>
    <property type="evidence" value="ECO:0007669"/>
    <property type="project" value="UniProtKB-KW"/>
</dbReference>
<dbReference type="InterPro" id="IPR051533">
    <property type="entry name" value="WaaL-like"/>
</dbReference>
<feature type="transmembrane region" description="Helical" evidence="5">
    <location>
        <begin position="327"/>
        <end position="344"/>
    </location>
</feature>
<dbReference type="Pfam" id="PF04932">
    <property type="entry name" value="Wzy_C"/>
    <property type="match status" value="1"/>
</dbReference>
<evidence type="ECO:0000256" key="5">
    <source>
        <dbReference type="SAM" id="Phobius"/>
    </source>
</evidence>
<dbReference type="EMBL" id="FOCQ01000003">
    <property type="protein sequence ID" value="SEM93539.1"/>
    <property type="molecule type" value="Genomic_DNA"/>
</dbReference>
<feature type="domain" description="O-antigen ligase-related" evidence="6">
    <location>
        <begin position="196"/>
        <end position="340"/>
    </location>
</feature>
<feature type="transmembrane region" description="Helical" evidence="5">
    <location>
        <begin position="168"/>
        <end position="187"/>
    </location>
</feature>
<feature type="transmembrane region" description="Helical" evidence="5">
    <location>
        <begin position="194"/>
        <end position="221"/>
    </location>
</feature>
<keyword evidence="2 5" id="KW-0812">Transmembrane</keyword>
<accession>A0A1H8CF57</accession>
<dbReference type="RefSeq" id="WP_089965878.1">
    <property type="nucleotide sequence ID" value="NZ_FOCQ01000003.1"/>
</dbReference>
<keyword evidence="3 5" id="KW-1133">Transmembrane helix</keyword>
<feature type="transmembrane region" description="Helical" evidence="5">
    <location>
        <begin position="73"/>
        <end position="90"/>
    </location>
</feature>
<evidence type="ECO:0000256" key="1">
    <source>
        <dbReference type="ARBA" id="ARBA00004141"/>
    </source>
</evidence>
<evidence type="ECO:0000256" key="2">
    <source>
        <dbReference type="ARBA" id="ARBA00022692"/>
    </source>
</evidence>
<sequence length="430" mass="48449">MRVKVKEIPSILEKIFIVAAIFFYTRSPLPLVWSTEEFWQAPVLNFIWSSIYGITVFLILFHWRKSIAKARKDIFILLLAGLGLISVFWSDYAAVTFSRGLTLLIITLFGIYLGSRYELKELLCLFAWALGIAAAISLIYGLLLPQTGIDSEFHVGAWKGIYGHKNHLGRMMALCAILFLLFGQTFTKYRRVSLIGFTLSVLLVLLSTSTTALVVILTLLVLQPLFKALRLHLLIIIPFFIFTLIIAGGALAWFVSNAETVFTTLGKDITLTGRTQLWETVFSMIQERSLLGYGYGAFWLGYDGPSAQVWLTVNWDPPHAHNGYLDTWLELGLLGLLLFVLGYIRNIKMAVQFLRSTPTSEGLWPLVFLTFMILVNISESCILSLNGSAYWLIYTATVHYVHNRIYQRGQSQDRRDTGSGVLKTGTCKSA</sequence>
<feature type="transmembrane region" description="Helical" evidence="5">
    <location>
        <begin position="39"/>
        <end position="61"/>
    </location>
</feature>
<keyword evidence="8" id="KW-1185">Reference proteome</keyword>
<dbReference type="InterPro" id="IPR007016">
    <property type="entry name" value="O-antigen_ligase-rel_domated"/>
</dbReference>
<dbReference type="STRING" id="1173111.SAMN05444955_103252"/>
<organism evidence="7 8">
    <name type="scientific">Lihuaxuella thermophila</name>
    <dbReference type="NCBI Taxonomy" id="1173111"/>
    <lineage>
        <taxon>Bacteria</taxon>
        <taxon>Bacillati</taxon>
        <taxon>Bacillota</taxon>
        <taxon>Bacilli</taxon>
        <taxon>Bacillales</taxon>
        <taxon>Thermoactinomycetaceae</taxon>
        <taxon>Lihuaxuella</taxon>
    </lineage>
</organism>
<gene>
    <name evidence="7" type="ORF">SAMN05444955_103252</name>
</gene>
<feature type="transmembrane region" description="Helical" evidence="5">
    <location>
        <begin position="12"/>
        <end position="33"/>
    </location>
</feature>
<feature type="transmembrane region" description="Helical" evidence="5">
    <location>
        <begin position="96"/>
        <end position="115"/>
    </location>
</feature>
<dbReference type="Proteomes" id="UP000199695">
    <property type="component" value="Unassembled WGS sequence"/>
</dbReference>
<evidence type="ECO:0000256" key="4">
    <source>
        <dbReference type="ARBA" id="ARBA00023136"/>
    </source>
</evidence>
<dbReference type="PANTHER" id="PTHR37422">
    <property type="entry name" value="TEICHURONIC ACID BIOSYNTHESIS PROTEIN TUAE"/>
    <property type="match status" value="1"/>
</dbReference>
<name>A0A1H8CF57_9BACL</name>
<dbReference type="OrthoDB" id="4391260at2"/>
<dbReference type="PANTHER" id="PTHR37422:SF17">
    <property type="entry name" value="O-ANTIGEN LIGASE"/>
    <property type="match status" value="1"/>
</dbReference>
<dbReference type="AlphaFoldDB" id="A0A1H8CF57"/>
<evidence type="ECO:0000313" key="8">
    <source>
        <dbReference type="Proteomes" id="UP000199695"/>
    </source>
</evidence>
<evidence type="ECO:0000313" key="7">
    <source>
        <dbReference type="EMBL" id="SEM93539.1"/>
    </source>
</evidence>
<reference evidence="7 8" key="1">
    <citation type="submission" date="2016-10" db="EMBL/GenBank/DDBJ databases">
        <authorList>
            <person name="de Groot N.N."/>
        </authorList>
    </citation>
    <scope>NUCLEOTIDE SEQUENCE [LARGE SCALE GENOMIC DNA]</scope>
    <source>
        <strain evidence="7 8">DSM 46701</strain>
    </source>
</reference>
<evidence type="ECO:0000259" key="6">
    <source>
        <dbReference type="Pfam" id="PF04932"/>
    </source>
</evidence>
<evidence type="ECO:0000256" key="3">
    <source>
        <dbReference type="ARBA" id="ARBA00022989"/>
    </source>
</evidence>
<dbReference type="GO" id="GO:0016020">
    <property type="term" value="C:membrane"/>
    <property type="evidence" value="ECO:0007669"/>
    <property type="project" value="UniProtKB-SubCell"/>
</dbReference>